<gene>
    <name evidence="1" type="ORF">CA85_46720</name>
</gene>
<evidence type="ECO:0000313" key="2">
    <source>
        <dbReference type="Proteomes" id="UP000318053"/>
    </source>
</evidence>
<comment type="caution">
    <text evidence="1">The sequence shown here is derived from an EMBL/GenBank/DDBJ whole genome shotgun (WGS) entry which is preliminary data.</text>
</comment>
<accession>A0A5C5WYC1</accession>
<reference evidence="1 2" key="1">
    <citation type="submission" date="2019-02" db="EMBL/GenBank/DDBJ databases">
        <title>Deep-cultivation of Planctomycetes and their phenomic and genomic characterization uncovers novel biology.</title>
        <authorList>
            <person name="Wiegand S."/>
            <person name="Jogler M."/>
            <person name="Boedeker C."/>
            <person name="Pinto D."/>
            <person name="Vollmers J."/>
            <person name="Rivas-Marin E."/>
            <person name="Kohn T."/>
            <person name="Peeters S.H."/>
            <person name="Heuer A."/>
            <person name="Rast P."/>
            <person name="Oberbeckmann S."/>
            <person name="Bunk B."/>
            <person name="Jeske O."/>
            <person name="Meyerdierks A."/>
            <person name="Storesund J.E."/>
            <person name="Kallscheuer N."/>
            <person name="Luecker S."/>
            <person name="Lage O.M."/>
            <person name="Pohl T."/>
            <person name="Merkel B.J."/>
            <person name="Hornburger P."/>
            <person name="Mueller R.-W."/>
            <person name="Bruemmer F."/>
            <person name="Labrenz M."/>
            <person name="Spormann A.M."/>
            <person name="Op Den Camp H."/>
            <person name="Overmann J."/>
            <person name="Amann R."/>
            <person name="Jetten M.S.M."/>
            <person name="Mascher T."/>
            <person name="Medema M.H."/>
            <person name="Devos D.P."/>
            <person name="Kaster A.-K."/>
            <person name="Ovreas L."/>
            <person name="Rohde M."/>
            <person name="Galperin M.Y."/>
            <person name="Jogler C."/>
        </authorList>
    </citation>
    <scope>NUCLEOTIDE SEQUENCE [LARGE SCALE GENOMIC DNA]</scope>
    <source>
        <strain evidence="1 2">CA85</strain>
    </source>
</reference>
<keyword evidence="2" id="KW-1185">Reference proteome</keyword>
<sequence length="123" mass="13980">MSAENENEQSATILVILIIPSHRKSEKEISEKLRIKWRRDAQELFAELFGGSTAFEAIEGSYWSREQGKVLWDLPVIVEAYVSLSGDELKEALTKLGSFANEMKAKLSQESVMLVIDNYTHFI</sequence>
<name>A0A5C5WYC1_9BACT</name>
<organism evidence="1 2">
    <name type="scientific">Allorhodopirellula solitaria</name>
    <dbReference type="NCBI Taxonomy" id="2527987"/>
    <lineage>
        <taxon>Bacteria</taxon>
        <taxon>Pseudomonadati</taxon>
        <taxon>Planctomycetota</taxon>
        <taxon>Planctomycetia</taxon>
        <taxon>Pirellulales</taxon>
        <taxon>Pirellulaceae</taxon>
        <taxon>Allorhodopirellula</taxon>
    </lineage>
</organism>
<dbReference type="AlphaFoldDB" id="A0A5C5WYC1"/>
<evidence type="ECO:0000313" key="1">
    <source>
        <dbReference type="EMBL" id="TWT55964.1"/>
    </source>
</evidence>
<dbReference type="OrthoDB" id="9907120at2"/>
<protein>
    <submittedName>
        <fullName evidence="1">Uncharacterized protein</fullName>
    </submittedName>
</protein>
<dbReference type="RefSeq" id="WP_146393490.1">
    <property type="nucleotide sequence ID" value="NZ_SJPK01000019.1"/>
</dbReference>
<proteinExistence type="predicted"/>
<dbReference type="Proteomes" id="UP000318053">
    <property type="component" value="Unassembled WGS sequence"/>
</dbReference>
<dbReference type="EMBL" id="SJPK01000019">
    <property type="protein sequence ID" value="TWT55964.1"/>
    <property type="molecule type" value="Genomic_DNA"/>
</dbReference>